<protein>
    <submittedName>
        <fullName evidence="1">Uncharacterized protein</fullName>
    </submittedName>
</protein>
<organism evidence="1 2">
    <name type="scientific">Phyllobacterium trifolii</name>
    <dbReference type="NCBI Taxonomy" id="300193"/>
    <lineage>
        <taxon>Bacteria</taxon>
        <taxon>Pseudomonadati</taxon>
        <taxon>Pseudomonadota</taxon>
        <taxon>Alphaproteobacteria</taxon>
        <taxon>Hyphomicrobiales</taxon>
        <taxon>Phyllobacteriaceae</taxon>
        <taxon>Phyllobacterium</taxon>
    </lineage>
</organism>
<dbReference type="AlphaFoldDB" id="A0A839U0Q1"/>
<proteinExistence type="predicted"/>
<sequence length="59" mass="6752">MLSHCLKCMVRSGMWRPEVWPFPTNLPSFAEMLVARGKLAETVEDVQTIINTGNRGRLY</sequence>
<evidence type="ECO:0000313" key="1">
    <source>
        <dbReference type="EMBL" id="MBB3144178.1"/>
    </source>
</evidence>
<comment type="caution">
    <text evidence="1">The sequence shown here is derived from an EMBL/GenBank/DDBJ whole genome shotgun (WGS) entry which is preliminary data.</text>
</comment>
<dbReference type="EMBL" id="JACHXN010000001">
    <property type="protein sequence ID" value="MBB3144178.1"/>
    <property type="molecule type" value="Genomic_DNA"/>
</dbReference>
<dbReference type="Proteomes" id="UP000554520">
    <property type="component" value="Unassembled WGS sequence"/>
</dbReference>
<keyword evidence="2" id="KW-1185">Reference proteome</keyword>
<accession>A0A839U0Q1</accession>
<reference evidence="1 2" key="1">
    <citation type="submission" date="2020-08" db="EMBL/GenBank/DDBJ databases">
        <title>Genomic Encyclopedia of Type Strains, Phase III (KMG-III): the genomes of soil and plant-associated and newly described type strains.</title>
        <authorList>
            <person name="Whitman W."/>
        </authorList>
    </citation>
    <scope>NUCLEOTIDE SEQUENCE [LARGE SCALE GENOMIC DNA]</scope>
    <source>
        <strain evidence="1 2">CECT 7015</strain>
    </source>
</reference>
<evidence type="ECO:0000313" key="2">
    <source>
        <dbReference type="Proteomes" id="UP000554520"/>
    </source>
</evidence>
<gene>
    <name evidence="1" type="ORF">FHS21_000561</name>
</gene>
<name>A0A839U0Q1_9HYPH</name>